<name>A0A1G9XD80_9EURY</name>
<dbReference type="OrthoDB" id="84798at2157"/>
<dbReference type="Gene3D" id="2.40.380.10">
    <property type="entry name" value="FomD-like"/>
    <property type="match status" value="1"/>
</dbReference>
<evidence type="ECO:0000259" key="7">
    <source>
        <dbReference type="PROSITE" id="PS50126"/>
    </source>
</evidence>
<dbReference type="RefSeq" id="WP_089733570.1">
    <property type="nucleotide sequence ID" value="NZ_FNIA01000010.1"/>
</dbReference>
<reference evidence="8 9" key="1">
    <citation type="submission" date="2016-10" db="EMBL/GenBank/DDBJ databases">
        <authorList>
            <person name="de Groot N.N."/>
        </authorList>
    </citation>
    <scope>NUCLEOTIDE SEQUENCE [LARGE SCALE GENOMIC DNA]</scope>
    <source>
        <strain evidence="9">EB21,IBRC-M 10013,KCTC 4048</strain>
    </source>
</reference>
<keyword evidence="2 6" id="KW-0540">Nuclease</keyword>
<evidence type="ECO:0000313" key="9">
    <source>
        <dbReference type="Proteomes" id="UP000199370"/>
    </source>
</evidence>
<dbReference type="EMBL" id="FNIA01000010">
    <property type="protein sequence ID" value="SDM94263.1"/>
    <property type="molecule type" value="Genomic_DNA"/>
</dbReference>
<dbReference type="InterPro" id="IPR012340">
    <property type="entry name" value="NA-bd_OB-fold"/>
</dbReference>
<dbReference type="InterPro" id="IPR003029">
    <property type="entry name" value="S1_domain"/>
</dbReference>
<protein>
    <recommendedName>
        <fullName evidence="6">Probable ribonuclease FAU-1</fullName>
        <ecNumber evidence="6">3.1.26.-</ecNumber>
    </recommendedName>
    <alternativeName>
        <fullName evidence="6">RNA-binding protein FAU-1</fullName>
    </alternativeName>
</protein>
<dbReference type="InterPro" id="IPR050212">
    <property type="entry name" value="Ntdp-like"/>
</dbReference>
<evidence type="ECO:0000256" key="1">
    <source>
        <dbReference type="ARBA" id="ARBA00022552"/>
    </source>
</evidence>
<dbReference type="EC" id="3.1.26.-" evidence="6"/>
<proteinExistence type="inferred from homology"/>
<evidence type="ECO:0000256" key="6">
    <source>
        <dbReference type="HAMAP-Rule" id="MF_01910"/>
    </source>
</evidence>
<dbReference type="InterPro" id="IPR016730">
    <property type="entry name" value="RNA-bd_FAU-1"/>
</dbReference>
<dbReference type="PANTHER" id="PTHR39159:SF1">
    <property type="entry name" value="UPF0374 PROTEIN YGAC"/>
    <property type="match status" value="1"/>
</dbReference>
<dbReference type="InterPro" id="IPR007295">
    <property type="entry name" value="DUF402"/>
</dbReference>
<dbReference type="InterPro" id="IPR035930">
    <property type="entry name" value="FomD-like_sf"/>
</dbReference>
<feature type="domain" description="S1 motif" evidence="7">
    <location>
        <begin position="93"/>
        <end position="155"/>
    </location>
</feature>
<dbReference type="PIRSF" id="PIRSF018644">
    <property type="entry name" value="RNA-binding_FAU-1"/>
    <property type="match status" value="1"/>
</dbReference>
<dbReference type="PROSITE" id="PS50126">
    <property type="entry name" value="S1"/>
    <property type="match status" value="1"/>
</dbReference>
<dbReference type="SUPFAM" id="SSF159234">
    <property type="entry name" value="FomD-like"/>
    <property type="match status" value="1"/>
</dbReference>
<evidence type="ECO:0000313" key="8">
    <source>
        <dbReference type="EMBL" id="SDM94263.1"/>
    </source>
</evidence>
<dbReference type="STRING" id="996166.SAMN05192554_11035"/>
<dbReference type="Pfam" id="PF04167">
    <property type="entry name" value="DUF402"/>
    <property type="match status" value="1"/>
</dbReference>
<accession>A0A1G9XD80</accession>
<organism evidence="8 9">
    <name type="scientific">Haloarchaeobius iranensis</name>
    <dbReference type="NCBI Taxonomy" id="996166"/>
    <lineage>
        <taxon>Archaea</taxon>
        <taxon>Methanobacteriati</taxon>
        <taxon>Methanobacteriota</taxon>
        <taxon>Stenosarchaea group</taxon>
        <taxon>Halobacteria</taxon>
        <taxon>Halobacteriales</taxon>
        <taxon>Halorubellaceae</taxon>
        <taxon>Haloarchaeobius</taxon>
    </lineage>
</organism>
<evidence type="ECO:0000256" key="5">
    <source>
        <dbReference type="ARBA" id="ARBA00022884"/>
    </source>
</evidence>
<dbReference type="Proteomes" id="UP000199370">
    <property type="component" value="Unassembled WGS sequence"/>
</dbReference>
<keyword evidence="4 6" id="KW-0378">Hydrolase</keyword>
<dbReference type="GO" id="GO:0016891">
    <property type="term" value="F:RNA endonuclease activity producing 5'-phosphomonoesters, hydrolytic mechanism"/>
    <property type="evidence" value="ECO:0007669"/>
    <property type="project" value="UniProtKB-UniRule"/>
</dbReference>
<dbReference type="GO" id="GO:0006364">
    <property type="term" value="P:rRNA processing"/>
    <property type="evidence" value="ECO:0007669"/>
    <property type="project" value="UniProtKB-UniRule"/>
</dbReference>
<sequence>MTVRVRGIYTTALTKRLLDAGLDVVQASPPIRRRFADHDADLAAVPDAAAVATTDDRQGVGIHGDDDTVAAVREVCTGVGRDALAWTDPAGRGAVVDGVVTETLGSGAVVDCGDFEGFLPFGVTDGYVEDGDALRVQVVDPTPPWGDDRAELTTELTVQTGLVELSRGRSGASANVPGDRATELVRTVELLSADVPDGWGLRWQRAAEDAEMGALGDALAEAVERAEAVDAAVADAPPIEDNLGSDDLVVAAGESTVWVWFGRESRFGLDEARREVESTMHGHHRVKAAARSANTAVDFVEAVCDDPGDGEFPFRAVSEGFGPRLGDRLGIHHGKPEGRAFTLGRGEVTECDPDAGTLTVERSMTGGGTYDALGTKRESGDIAVTKLKEGRWWYPTVYRDADGESKGTYVNICTPVELFPDAARYVDLHVDVVKHGDGTVERVDDDELDDAVAAGHVPEPLAERARQVATAVERALD</sequence>
<keyword evidence="9" id="KW-1185">Reference proteome</keyword>
<evidence type="ECO:0000256" key="2">
    <source>
        <dbReference type="ARBA" id="ARBA00022722"/>
    </source>
</evidence>
<comment type="function">
    <text evidence="6">Probable RNase involved in rRNA stability through maturation and/or degradation of precursor rRNAs. Binds to RNA in loop regions with AU-rich sequences.</text>
</comment>
<dbReference type="SUPFAM" id="SSF50249">
    <property type="entry name" value="Nucleic acid-binding proteins"/>
    <property type="match status" value="1"/>
</dbReference>
<dbReference type="HAMAP" id="MF_01910">
    <property type="entry name" value="RNA_binding_AU_1"/>
    <property type="match status" value="1"/>
</dbReference>
<keyword evidence="5 6" id="KW-0694">RNA-binding</keyword>
<evidence type="ECO:0000256" key="3">
    <source>
        <dbReference type="ARBA" id="ARBA00022759"/>
    </source>
</evidence>
<dbReference type="PANTHER" id="PTHR39159">
    <property type="match status" value="1"/>
</dbReference>
<dbReference type="GO" id="GO:0035925">
    <property type="term" value="F:mRNA 3'-UTR AU-rich region binding"/>
    <property type="evidence" value="ECO:0007669"/>
    <property type="project" value="UniProtKB-UniRule"/>
</dbReference>
<evidence type="ECO:0000256" key="4">
    <source>
        <dbReference type="ARBA" id="ARBA00022801"/>
    </source>
</evidence>
<gene>
    <name evidence="6" type="primary">fau-1</name>
    <name evidence="8" type="ORF">SAMN05192554_11035</name>
</gene>
<keyword evidence="1 6" id="KW-0698">rRNA processing</keyword>
<keyword evidence="3 6" id="KW-0255">Endonuclease</keyword>
<dbReference type="AlphaFoldDB" id="A0A1G9XD80"/>
<comment type="similarity">
    <text evidence="6">Belongs to the FAU-1 family.</text>
</comment>